<accession>A0A087G034</accession>
<evidence type="ECO:0000313" key="6">
    <source>
        <dbReference type="Proteomes" id="UP000029120"/>
    </source>
</evidence>
<evidence type="ECO:0000256" key="2">
    <source>
        <dbReference type="ARBA" id="ARBA00022614"/>
    </source>
</evidence>
<dbReference type="PANTHER" id="PTHR48062">
    <property type="entry name" value="RECEPTOR-LIKE PROTEIN 14"/>
    <property type="match status" value="1"/>
</dbReference>
<keyword evidence="2" id="KW-0433">Leucine-rich repeat</keyword>
<dbReference type="InterPro" id="IPR032675">
    <property type="entry name" value="LRR_dom_sf"/>
</dbReference>
<sequence length="84" mass="9447">TIPDFLVHQHDLCYVDLSHNKLAGAFPTWLVQNNTRLQTLLLNSNSLTNLQLPMLVHGLLALDISSNRIQDSIQEDIGIVFPKL</sequence>
<keyword evidence="3" id="KW-0677">Repeat</keyword>
<comment type="similarity">
    <text evidence="1">Belongs to the RLP family.</text>
</comment>
<dbReference type="AlphaFoldDB" id="A0A087G034"/>
<dbReference type="Proteomes" id="UP000029120">
    <property type="component" value="Unassembled WGS sequence"/>
</dbReference>
<gene>
    <name evidence="5" type="ORF">AALP_AAs41977U000100</name>
</gene>
<keyword evidence="4" id="KW-0675">Receptor</keyword>
<protein>
    <recommendedName>
        <fullName evidence="7">Leucine-rich repeat-containing N-terminal plant-type domain-containing protein</fullName>
    </recommendedName>
</protein>
<dbReference type="EMBL" id="KL981120">
    <property type="protein sequence ID" value="KFK23236.1"/>
    <property type="molecule type" value="Genomic_DNA"/>
</dbReference>
<reference evidence="6" key="1">
    <citation type="journal article" date="2015" name="Nat. Plants">
        <title>Genome expansion of Arabis alpina linked with retrotransposition and reduced symmetric DNA methylation.</title>
        <authorList>
            <person name="Willing E.M."/>
            <person name="Rawat V."/>
            <person name="Mandakova T."/>
            <person name="Maumus F."/>
            <person name="James G.V."/>
            <person name="Nordstroem K.J."/>
            <person name="Becker C."/>
            <person name="Warthmann N."/>
            <person name="Chica C."/>
            <person name="Szarzynska B."/>
            <person name="Zytnicki M."/>
            <person name="Albani M.C."/>
            <person name="Kiefer C."/>
            <person name="Bergonzi S."/>
            <person name="Castaings L."/>
            <person name="Mateos J.L."/>
            <person name="Berns M.C."/>
            <person name="Bujdoso N."/>
            <person name="Piofczyk T."/>
            <person name="de Lorenzo L."/>
            <person name="Barrero-Sicilia C."/>
            <person name="Mateos I."/>
            <person name="Piednoel M."/>
            <person name="Hagmann J."/>
            <person name="Chen-Min-Tao R."/>
            <person name="Iglesias-Fernandez R."/>
            <person name="Schuster S.C."/>
            <person name="Alonso-Blanco C."/>
            <person name="Roudier F."/>
            <person name="Carbonero P."/>
            <person name="Paz-Ares J."/>
            <person name="Davis S.J."/>
            <person name="Pecinka A."/>
            <person name="Quesneville H."/>
            <person name="Colot V."/>
            <person name="Lysak M.A."/>
            <person name="Weigel D."/>
            <person name="Coupland G."/>
            <person name="Schneeberger K."/>
        </authorList>
    </citation>
    <scope>NUCLEOTIDE SEQUENCE [LARGE SCALE GENOMIC DNA]</scope>
    <source>
        <strain evidence="6">cv. Pajares</strain>
    </source>
</reference>
<evidence type="ECO:0000256" key="1">
    <source>
        <dbReference type="ARBA" id="ARBA00009592"/>
    </source>
</evidence>
<dbReference type="SUPFAM" id="SSF52058">
    <property type="entry name" value="L domain-like"/>
    <property type="match status" value="1"/>
</dbReference>
<dbReference type="Gene3D" id="3.80.10.10">
    <property type="entry name" value="Ribonuclease Inhibitor"/>
    <property type="match status" value="1"/>
</dbReference>
<dbReference type="InterPro" id="IPR001611">
    <property type="entry name" value="Leu-rich_rpt"/>
</dbReference>
<keyword evidence="6" id="KW-1185">Reference proteome</keyword>
<dbReference type="InterPro" id="IPR051502">
    <property type="entry name" value="RLP_Defense_Trigger"/>
</dbReference>
<feature type="non-terminal residue" evidence="5">
    <location>
        <position position="84"/>
    </location>
</feature>
<dbReference type="Pfam" id="PF00560">
    <property type="entry name" value="LRR_1"/>
    <property type="match status" value="1"/>
</dbReference>
<feature type="non-terminal residue" evidence="5">
    <location>
        <position position="1"/>
    </location>
</feature>
<evidence type="ECO:0000256" key="4">
    <source>
        <dbReference type="ARBA" id="ARBA00023170"/>
    </source>
</evidence>
<evidence type="ECO:0000256" key="3">
    <source>
        <dbReference type="ARBA" id="ARBA00022737"/>
    </source>
</evidence>
<dbReference type="OrthoDB" id="4691307at2759"/>
<proteinExistence type="inferred from homology"/>
<dbReference type="eggNOG" id="KOG0619">
    <property type="taxonomic scope" value="Eukaryota"/>
</dbReference>
<organism evidence="5 6">
    <name type="scientific">Arabis alpina</name>
    <name type="common">Alpine rock-cress</name>
    <dbReference type="NCBI Taxonomy" id="50452"/>
    <lineage>
        <taxon>Eukaryota</taxon>
        <taxon>Viridiplantae</taxon>
        <taxon>Streptophyta</taxon>
        <taxon>Embryophyta</taxon>
        <taxon>Tracheophyta</taxon>
        <taxon>Spermatophyta</taxon>
        <taxon>Magnoliopsida</taxon>
        <taxon>eudicotyledons</taxon>
        <taxon>Gunneridae</taxon>
        <taxon>Pentapetalae</taxon>
        <taxon>rosids</taxon>
        <taxon>malvids</taxon>
        <taxon>Brassicales</taxon>
        <taxon>Brassicaceae</taxon>
        <taxon>Arabideae</taxon>
        <taxon>Arabis</taxon>
    </lineage>
</organism>
<evidence type="ECO:0008006" key="7">
    <source>
        <dbReference type="Google" id="ProtNLM"/>
    </source>
</evidence>
<evidence type="ECO:0000313" key="5">
    <source>
        <dbReference type="EMBL" id="KFK23236.1"/>
    </source>
</evidence>
<name>A0A087G034_ARAAL</name>
<dbReference type="Gramene" id="KFK23236">
    <property type="protein sequence ID" value="KFK23236"/>
    <property type="gene ID" value="AALP_AAs41977U000100"/>
</dbReference>
<dbReference type="PANTHER" id="PTHR48062:SF63">
    <property type="entry name" value="RECEPTOR-LIKE PROTEIN 1"/>
    <property type="match status" value="1"/>
</dbReference>